<reference evidence="3" key="1">
    <citation type="journal article" date="2019" name="Int. J. Syst. Evol. Microbiol.">
        <title>The Global Catalogue of Microorganisms (GCM) 10K type strain sequencing project: providing services to taxonomists for standard genome sequencing and annotation.</title>
        <authorList>
            <consortium name="The Broad Institute Genomics Platform"/>
            <consortium name="The Broad Institute Genome Sequencing Center for Infectious Disease"/>
            <person name="Wu L."/>
            <person name="Ma J."/>
        </authorList>
    </citation>
    <scope>NUCLEOTIDE SEQUENCE [LARGE SCALE GENOMIC DNA]</scope>
    <source>
        <strain evidence="3">JCM 14718</strain>
    </source>
</reference>
<keyword evidence="3" id="KW-1185">Reference proteome</keyword>
<evidence type="ECO:0000313" key="2">
    <source>
        <dbReference type="EMBL" id="GAA1694552.1"/>
    </source>
</evidence>
<gene>
    <name evidence="2" type="ORF">GCM10009765_49770</name>
</gene>
<dbReference type="RefSeq" id="WP_163573267.1">
    <property type="nucleotide sequence ID" value="NZ_BAAANY010000020.1"/>
</dbReference>
<sequence length="163" mass="17374">MRWLAITVGTLAVTAIAEIALVVVSLHYLGLLPTLLLLLAASGLGIWLLARVGPRSWREVREAMAEQRPPAAEAVDGVLGLAACLLIVVPGFLTAVVGLVVLLPPVRRALHHRALAQLAQRLPASMIGPMRVRARRGRAATTPGSMPPATPMDVRVIEGDIRR</sequence>
<evidence type="ECO:0008006" key="4">
    <source>
        <dbReference type="Google" id="ProtNLM"/>
    </source>
</evidence>
<protein>
    <recommendedName>
        <fullName evidence="4">FxsA family protein</fullName>
    </recommendedName>
</protein>
<evidence type="ECO:0000313" key="3">
    <source>
        <dbReference type="Proteomes" id="UP001500618"/>
    </source>
</evidence>
<accession>A0ABP4TVT6</accession>
<proteinExistence type="predicted"/>
<keyword evidence="1" id="KW-0812">Transmembrane</keyword>
<keyword evidence="1" id="KW-1133">Transmembrane helix</keyword>
<comment type="caution">
    <text evidence="2">The sequence shown here is derived from an EMBL/GenBank/DDBJ whole genome shotgun (WGS) entry which is preliminary data.</text>
</comment>
<name>A0ABP4TVT6_9ACTN</name>
<evidence type="ECO:0000256" key="1">
    <source>
        <dbReference type="SAM" id="Phobius"/>
    </source>
</evidence>
<keyword evidence="1" id="KW-0472">Membrane</keyword>
<dbReference type="PANTHER" id="PTHR35335">
    <property type="entry name" value="UPF0716 PROTEIN FXSA"/>
    <property type="match status" value="1"/>
</dbReference>
<dbReference type="InterPro" id="IPR007313">
    <property type="entry name" value="FxsA"/>
</dbReference>
<feature type="transmembrane region" description="Helical" evidence="1">
    <location>
        <begin position="78"/>
        <end position="103"/>
    </location>
</feature>
<dbReference type="Pfam" id="PF04186">
    <property type="entry name" value="FxsA"/>
    <property type="match status" value="1"/>
</dbReference>
<organism evidence="2 3">
    <name type="scientific">Fodinicola feengrottensis</name>
    <dbReference type="NCBI Taxonomy" id="435914"/>
    <lineage>
        <taxon>Bacteria</taxon>
        <taxon>Bacillati</taxon>
        <taxon>Actinomycetota</taxon>
        <taxon>Actinomycetes</taxon>
        <taxon>Mycobacteriales</taxon>
        <taxon>Fodinicola</taxon>
    </lineage>
</organism>
<dbReference type="NCBIfam" id="NF008528">
    <property type="entry name" value="PRK11463.1-2"/>
    <property type="match status" value="1"/>
</dbReference>
<dbReference type="Proteomes" id="UP001500618">
    <property type="component" value="Unassembled WGS sequence"/>
</dbReference>
<dbReference type="EMBL" id="BAAANY010000020">
    <property type="protein sequence ID" value="GAA1694552.1"/>
    <property type="molecule type" value="Genomic_DNA"/>
</dbReference>
<feature type="transmembrane region" description="Helical" evidence="1">
    <location>
        <begin position="27"/>
        <end position="50"/>
    </location>
</feature>
<dbReference type="PANTHER" id="PTHR35335:SF1">
    <property type="entry name" value="UPF0716 PROTEIN FXSA"/>
    <property type="match status" value="1"/>
</dbReference>